<dbReference type="NCBIfam" id="TIGR00134">
    <property type="entry name" value="gatE_arch"/>
    <property type="match status" value="1"/>
</dbReference>
<dbReference type="RefSeq" id="WP_011752034.1">
    <property type="nucleotide sequence ID" value="NC_008698.1"/>
</dbReference>
<accession>A1RX39</accession>
<dbReference type="GO" id="GO:0004812">
    <property type="term" value="F:aminoacyl-tRNA ligase activity"/>
    <property type="evidence" value="ECO:0007669"/>
    <property type="project" value="InterPro"/>
</dbReference>
<proteinExistence type="inferred from homology"/>
<evidence type="ECO:0000256" key="7">
    <source>
        <dbReference type="SAM" id="MobiDB-lite"/>
    </source>
</evidence>
<organism evidence="9 10">
    <name type="scientific">Thermofilum pendens (strain DSM 2475 / Hrk 5)</name>
    <dbReference type="NCBI Taxonomy" id="368408"/>
    <lineage>
        <taxon>Archaea</taxon>
        <taxon>Thermoproteota</taxon>
        <taxon>Thermoprotei</taxon>
        <taxon>Thermofilales</taxon>
        <taxon>Thermofilaceae</taxon>
        <taxon>Thermofilum</taxon>
    </lineage>
</organism>
<dbReference type="KEGG" id="tpe:Tpen_0360"/>
<dbReference type="GO" id="GO:0005524">
    <property type="term" value="F:ATP binding"/>
    <property type="evidence" value="ECO:0007669"/>
    <property type="project" value="UniProtKB-KW"/>
</dbReference>
<dbReference type="InterPro" id="IPR017959">
    <property type="entry name" value="Asn/Gln-tRNA_amidoTrfase_suB/E"/>
</dbReference>
<keyword evidence="1 6" id="KW-0436">Ligase</keyword>
<dbReference type="Pfam" id="PF02934">
    <property type="entry name" value="GatB_N"/>
    <property type="match status" value="1"/>
</dbReference>
<comment type="catalytic activity">
    <reaction evidence="5 6">
        <text>L-glutamyl-tRNA(Gln) + L-glutamine + ATP + H2O = L-glutaminyl-tRNA(Gln) + L-glutamate + ADP + phosphate + H(+)</text>
        <dbReference type="Rhea" id="RHEA:17521"/>
        <dbReference type="Rhea" id="RHEA-COMP:9681"/>
        <dbReference type="Rhea" id="RHEA-COMP:9684"/>
        <dbReference type="ChEBI" id="CHEBI:15377"/>
        <dbReference type="ChEBI" id="CHEBI:15378"/>
        <dbReference type="ChEBI" id="CHEBI:29985"/>
        <dbReference type="ChEBI" id="CHEBI:30616"/>
        <dbReference type="ChEBI" id="CHEBI:43474"/>
        <dbReference type="ChEBI" id="CHEBI:58359"/>
        <dbReference type="ChEBI" id="CHEBI:78520"/>
        <dbReference type="ChEBI" id="CHEBI:78521"/>
        <dbReference type="ChEBI" id="CHEBI:456216"/>
    </reaction>
</comment>
<dbReference type="GO" id="GO:0006412">
    <property type="term" value="P:translation"/>
    <property type="evidence" value="ECO:0007669"/>
    <property type="project" value="UniProtKB-UniRule"/>
</dbReference>
<reference evidence="10" key="1">
    <citation type="journal article" date="2008" name="J. Bacteriol.">
        <title>Genome sequence of Thermofilum pendens reveals an exceptional loss of biosynthetic pathways without genome reduction.</title>
        <authorList>
            <person name="Anderson I."/>
            <person name="Rodriguez J."/>
            <person name="Susanti D."/>
            <person name="Porat I."/>
            <person name="Reich C."/>
            <person name="Ulrich L.E."/>
            <person name="Elkins J.G."/>
            <person name="Mavromatis K."/>
            <person name="Lykidis A."/>
            <person name="Kim E."/>
            <person name="Thompson L.S."/>
            <person name="Nolan M."/>
            <person name="Land M."/>
            <person name="Copeland A."/>
            <person name="Lapidus A."/>
            <person name="Lucas S."/>
            <person name="Detter C."/>
            <person name="Zhulin I.B."/>
            <person name="Olsen G.J."/>
            <person name="Whitman W."/>
            <person name="Mukhopadhyay B."/>
            <person name="Bristow J."/>
            <person name="Kyrpides N."/>
        </authorList>
    </citation>
    <scope>NUCLEOTIDE SEQUENCE [LARGE SCALE GENOMIC DNA]</scope>
    <source>
        <strain evidence="10">DSM 2475 / Hrk 5</strain>
    </source>
</reference>
<dbReference type="Gene3D" id="3.30.1360.30">
    <property type="entry name" value="GAD-like domain"/>
    <property type="match status" value="1"/>
</dbReference>
<evidence type="ECO:0000256" key="3">
    <source>
        <dbReference type="ARBA" id="ARBA00022840"/>
    </source>
</evidence>
<dbReference type="STRING" id="368408.Tpen_0360"/>
<dbReference type="PROSITE" id="PS01234">
    <property type="entry name" value="GATB"/>
    <property type="match status" value="1"/>
</dbReference>
<evidence type="ECO:0000259" key="8">
    <source>
        <dbReference type="SMART" id="SM00845"/>
    </source>
</evidence>
<dbReference type="SMART" id="SM00845">
    <property type="entry name" value="GatB_Yqey"/>
    <property type="match status" value="1"/>
</dbReference>
<keyword evidence="4 6" id="KW-0648">Protein biosynthesis</keyword>
<dbReference type="HAMAP" id="MF_00588">
    <property type="entry name" value="GatE"/>
    <property type="match status" value="1"/>
</dbReference>
<dbReference type="GO" id="GO:0070681">
    <property type="term" value="P:glutaminyl-tRNAGln biosynthesis via transamidation"/>
    <property type="evidence" value="ECO:0007669"/>
    <property type="project" value="TreeGrafter"/>
</dbReference>
<feature type="region of interest" description="Disordered" evidence="7">
    <location>
        <begin position="405"/>
        <end position="426"/>
    </location>
</feature>
<protein>
    <recommendedName>
        <fullName evidence="6">Glutamyl-tRNA(Gln) amidotransferase subunit E</fullName>
        <shortName evidence="6">Glu-ADT subunit E</shortName>
        <ecNumber evidence="6">6.3.5.-</ecNumber>
    </recommendedName>
</protein>
<dbReference type="SUPFAM" id="SSF89095">
    <property type="entry name" value="GatB/YqeY motif"/>
    <property type="match status" value="1"/>
</dbReference>
<dbReference type="Gene3D" id="1.10.10.410">
    <property type="match status" value="1"/>
</dbReference>
<dbReference type="Proteomes" id="UP000000641">
    <property type="component" value="Chromosome"/>
</dbReference>
<keyword evidence="10" id="KW-1185">Reference proteome</keyword>
<dbReference type="Pfam" id="PF02637">
    <property type="entry name" value="GatB_Yqey"/>
    <property type="match status" value="1"/>
</dbReference>
<dbReference type="AlphaFoldDB" id="A1RX39"/>
<dbReference type="InterPro" id="IPR023168">
    <property type="entry name" value="GatB_Yqey_C_2"/>
</dbReference>
<dbReference type="InterPro" id="IPR017958">
    <property type="entry name" value="Gln-tRNA_amidoTrfase_suB_CS"/>
</dbReference>
<dbReference type="Pfam" id="PF02938">
    <property type="entry name" value="GAD"/>
    <property type="match status" value="1"/>
</dbReference>
<dbReference type="PANTHER" id="PTHR11659">
    <property type="entry name" value="GLUTAMYL-TRNA GLN AMIDOTRANSFERASE SUBUNIT B MITOCHONDRIAL AND PROKARYOTIC PET112-RELATED"/>
    <property type="match status" value="1"/>
</dbReference>
<dbReference type="eggNOG" id="arCOG01719">
    <property type="taxonomic scope" value="Archaea"/>
</dbReference>
<dbReference type="Gene3D" id="1.10.150.380">
    <property type="entry name" value="GatB domain, N-terminal subdomain"/>
    <property type="match status" value="1"/>
</dbReference>
<dbReference type="GO" id="GO:0050567">
    <property type="term" value="F:glutaminyl-tRNA synthase (glutamine-hydrolyzing) activity"/>
    <property type="evidence" value="ECO:0007669"/>
    <property type="project" value="UniProtKB-UniRule"/>
</dbReference>
<dbReference type="EMBL" id="CP000505">
    <property type="protein sequence ID" value="ABL77769.1"/>
    <property type="molecule type" value="Genomic_DNA"/>
</dbReference>
<evidence type="ECO:0000256" key="5">
    <source>
        <dbReference type="ARBA" id="ARBA00047913"/>
    </source>
</evidence>
<feature type="domain" description="Asn/Gln amidotransferase" evidence="8">
    <location>
        <begin position="483"/>
        <end position="625"/>
    </location>
</feature>
<dbReference type="GO" id="GO:0005737">
    <property type="term" value="C:cytoplasm"/>
    <property type="evidence" value="ECO:0007669"/>
    <property type="project" value="InterPro"/>
</dbReference>
<evidence type="ECO:0000313" key="9">
    <source>
        <dbReference type="EMBL" id="ABL77769.1"/>
    </source>
</evidence>
<dbReference type="InterPro" id="IPR018027">
    <property type="entry name" value="Asn/Gln_amidotransferase"/>
</dbReference>
<dbReference type="EC" id="6.3.5.-" evidence="6"/>
<keyword evidence="3 6" id="KW-0067">ATP-binding</keyword>
<name>A1RX39_THEPD</name>
<dbReference type="GeneID" id="4600898"/>
<gene>
    <name evidence="6" type="primary">gatE</name>
    <name evidence="9" type="ordered locus">Tpen_0360</name>
</gene>
<dbReference type="SUPFAM" id="SSF55931">
    <property type="entry name" value="Glutamine synthetase/guanido kinase"/>
    <property type="match status" value="1"/>
</dbReference>
<dbReference type="InterPro" id="IPR004414">
    <property type="entry name" value="GatE"/>
</dbReference>
<evidence type="ECO:0000256" key="4">
    <source>
        <dbReference type="ARBA" id="ARBA00022917"/>
    </source>
</evidence>
<comment type="function">
    <text evidence="6">Allows the formation of correctly charged Gln-tRNA(Gln) through the transamidation of misacylated Glu-tRNA(Gln) in organisms which lack glutaminyl-tRNA synthetase. The reaction takes place in the presence of glutamine and ATP through an activated gamma-phospho-Glu-tRNA(Gln). The GatDE system is specific for glutamate and does not act on aspartate.</text>
</comment>
<dbReference type="NCBIfam" id="NF003107">
    <property type="entry name" value="PRK04028.1"/>
    <property type="match status" value="1"/>
</dbReference>
<dbReference type="InterPro" id="IPR029351">
    <property type="entry name" value="GAD_dom"/>
</dbReference>
<evidence type="ECO:0000313" key="10">
    <source>
        <dbReference type="Proteomes" id="UP000000641"/>
    </source>
</evidence>
<dbReference type="EnsemblBacteria" id="ABL77769">
    <property type="protein sequence ID" value="ABL77769"/>
    <property type="gene ID" value="Tpen_0360"/>
</dbReference>
<dbReference type="InterPro" id="IPR004115">
    <property type="entry name" value="GAD-like_sf"/>
</dbReference>
<comment type="subunit">
    <text evidence="6">Heterodimer of GatD and GatE.</text>
</comment>
<dbReference type="SUPFAM" id="SSF55261">
    <property type="entry name" value="GAD domain-like"/>
    <property type="match status" value="1"/>
</dbReference>
<dbReference type="InterPro" id="IPR042114">
    <property type="entry name" value="GatB_C_1"/>
</dbReference>
<dbReference type="InterPro" id="IPR014746">
    <property type="entry name" value="Gln_synth/guanido_kin_cat_dom"/>
</dbReference>
<dbReference type="InterPro" id="IPR003789">
    <property type="entry name" value="Asn/Gln_tRNA_amidoTrase-B-like"/>
</dbReference>
<sequence length="632" mass="71474">MEPRVRCGLEIHQMLDTEKKLFCSCPTYLRKDDPHFTFRRRLRLAKSEVGEIDPAALFEYEKGLSYLYEGYRENVCLVEMDEEPPHELNREALELALKFALMVGASVVDEVHVMRKIVIDGSNVTGFQRTALIAIGGSVEVNGKRVGIQTICLEEDAARKTGEVIEENALRYRLDRMGIPLIEVATAPDITSPEEAREVALRIGLLLRSLGKVKRELGAIRQDLNVSVEGGAKVEIKGVQYLDLIPKVVELEVKRQLALLEIRDELKRRGVTRDDLVFKPVDVTEIFRNTKSKVARKALEAGGRALALRLKGFAGLLGREVQPGRRLGTELSDRAKYWGRVGGLFHSDELPAYGISQEEVEAVKQALGVEQGDAFILIFDEPEKALRGLRAAYERALEALEGVPPETRAANPDGTTRFMRPRPGSARMYPETDIRPIRVTREYLEKLRQELPEPPEKTLERVMREYSLSREVAFQLFNMQRMYFFEEAVKKTGASPQVVATTLVNTLVSLRRENVPVENLSEERLLEVFRMVAEGSIAKEAIPDVLRELALNPEEQLENVLRRIGIERIDVDRLRAMIREVIAENKDYVLQKREKAFGKLMGVVMDKVRGRIDGSVVAKVLKEELESFISSS</sequence>
<evidence type="ECO:0000256" key="2">
    <source>
        <dbReference type="ARBA" id="ARBA00022741"/>
    </source>
</evidence>
<dbReference type="HOGENOM" id="CLU_030702_0_0_2"/>
<dbReference type="PANTHER" id="PTHR11659:SF2">
    <property type="entry name" value="GLUTAMYL-TRNA(GLN) AMIDOTRANSFERASE SUBUNIT E"/>
    <property type="match status" value="1"/>
</dbReference>
<evidence type="ECO:0000256" key="1">
    <source>
        <dbReference type="ARBA" id="ARBA00022598"/>
    </source>
</evidence>
<comment type="similarity">
    <text evidence="6">Belongs to the GatB/GatE family. GatE subfamily.</text>
</comment>
<keyword evidence="2 6" id="KW-0547">Nucleotide-binding</keyword>
<evidence type="ECO:0000256" key="6">
    <source>
        <dbReference type="HAMAP-Rule" id="MF_00588"/>
    </source>
</evidence>
<dbReference type="InterPro" id="IPR006075">
    <property type="entry name" value="Asn/Gln-tRNA_Trfase_suB/E_cat"/>
</dbReference>